<dbReference type="Proteomes" id="UP001501138">
    <property type="component" value="Unassembled WGS sequence"/>
</dbReference>
<keyword evidence="2" id="KW-1185">Reference proteome</keyword>
<evidence type="ECO:0000313" key="1">
    <source>
        <dbReference type="EMBL" id="GAA1726638.1"/>
    </source>
</evidence>
<dbReference type="InterPro" id="IPR008775">
    <property type="entry name" value="Phytyl_CoA_dOase-like"/>
</dbReference>
<protein>
    <submittedName>
        <fullName evidence="1">Phytanoyl-CoA dioxygenase family protein</fullName>
    </submittedName>
</protein>
<name>A0ABN2JHJ4_9MICO</name>
<dbReference type="GO" id="GO:0051213">
    <property type="term" value="F:dioxygenase activity"/>
    <property type="evidence" value="ECO:0007669"/>
    <property type="project" value="UniProtKB-KW"/>
</dbReference>
<dbReference type="Pfam" id="PF05721">
    <property type="entry name" value="PhyH"/>
    <property type="match status" value="1"/>
</dbReference>
<comment type="caution">
    <text evidence="1">The sequence shown here is derived from an EMBL/GenBank/DDBJ whole genome shotgun (WGS) entry which is preliminary data.</text>
</comment>
<dbReference type="EMBL" id="BAAAPM010000004">
    <property type="protein sequence ID" value="GAA1726638.1"/>
    <property type="molecule type" value="Genomic_DNA"/>
</dbReference>
<dbReference type="PANTHER" id="PTHR20883">
    <property type="entry name" value="PHYTANOYL-COA DIOXYGENASE DOMAIN CONTAINING 1"/>
    <property type="match status" value="1"/>
</dbReference>
<reference evidence="1 2" key="1">
    <citation type="journal article" date="2019" name="Int. J. Syst. Evol. Microbiol.">
        <title>The Global Catalogue of Microorganisms (GCM) 10K type strain sequencing project: providing services to taxonomists for standard genome sequencing and annotation.</title>
        <authorList>
            <consortium name="The Broad Institute Genomics Platform"/>
            <consortium name="The Broad Institute Genome Sequencing Center for Infectious Disease"/>
            <person name="Wu L."/>
            <person name="Ma J."/>
        </authorList>
    </citation>
    <scope>NUCLEOTIDE SEQUENCE [LARGE SCALE GENOMIC DNA]</scope>
    <source>
        <strain evidence="1 2">JCM 15589</strain>
    </source>
</reference>
<dbReference type="SUPFAM" id="SSF51197">
    <property type="entry name" value="Clavaminate synthase-like"/>
    <property type="match status" value="1"/>
</dbReference>
<sequence>MSHYTEPPVLDLAPDRPGPLTREAVTAFDDQGFHIQRGLISRAEAESLAEEFMQIASGGPIPGHFEPRSSDPGAADPLHTYPRIMHPHLVHRRSMDYLLDIRITDVVAQLLGEEPLACQTMLYFKPPGARGQSLHQDNFYLRVEPSTCIAAWVALDIVDRDNGGLQVVPGTHRMEIFCPEEADESTSFTREHVPPPPGLEAVPADMEPGDVLFFNGQVVHGSGPNTTTDRFRRSFICHYAPGSTRRIHGGYPTARLSGQRLQLPEAEGGGPCGTEFDVAPH</sequence>
<keyword evidence="1" id="KW-0560">Oxidoreductase</keyword>
<organism evidence="1 2">
    <name type="scientific">Isoptericola hypogeus</name>
    <dbReference type="NCBI Taxonomy" id="300179"/>
    <lineage>
        <taxon>Bacteria</taxon>
        <taxon>Bacillati</taxon>
        <taxon>Actinomycetota</taxon>
        <taxon>Actinomycetes</taxon>
        <taxon>Micrococcales</taxon>
        <taxon>Promicromonosporaceae</taxon>
        <taxon>Isoptericola</taxon>
    </lineage>
</organism>
<accession>A0ABN2JHJ4</accession>
<dbReference type="PANTHER" id="PTHR20883:SF48">
    <property type="entry name" value="ECTOINE DIOXYGENASE"/>
    <property type="match status" value="1"/>
</dbReference>
<gene>
    <name evidence="1" type="ORF">GCM10009809_22970</name>
</gene>
<evidence type="ECO:0000313" key="2">
    <source>
        <dbReference type="Proteomes" id="UP001501138"/>
    </source>
</evidence>
<keyword evidence="1" id="KW-0223">Dioxygenase</keyword>
<dbReference type="RefSeq" id="WP_344248587.1">
    <property type="nucleotide sequence ID" value="NZ_BAAAPM010000004.1"/>
</dbReference>
<proteinExistence type="predicted"/>
<dbReference type="Gene3D" id="2.60.120.620">
    <property type="entry name" value="q2cbj1_9rhob like domain"/>
    <property type="match status" value="1"/>
</dbReference>